<dbReference type="Proteomes" id="UP000006764">
    <property type="component" value="Chromosome"/>
</dbReference>
<evidence type="ECO:0000313" key="2">
    <source>
        <dbReference type="EMBL" id="AJD48544.1"/>
    </source>
</evidence>
<reference evidence="2 3" key="1">
    <citation type="journal article" date="2012" name="J. Bacteriol.">
        <title>Genome sequence of an alkane-degrading bacterium, Alcanivorax pacificus type strain W11-5, isolated from deep sea sediment.</title>
        <authorList>
            <person name="Lai Q."/>
            <person name="Shao Z."/>
        </authorList>
    </citation>
    <scope>NUCLEOTIDE SEQUENCE [LARGE SCALE GENOMIC DNA]</scope>
    <source>
        <strain evidence="2 3">W11-5</strain>
    </source>
</reference>
<evidence type="ECO:0000256" key="1">
    <source>
        <dbReference type="SAM" id="MobiDB-lite"/>
    </source>
</evidence>
<dbReference type="InterPro" id="IPR026950">
    <property type="entry name" value="Caps_assemb_Wzi"/>
</dbReference>
<dbReference type="Gene3D" id="2.40.160.130">
    <property type="entry name" value="Capsule assembly protein Wzi"/>
    <property type="match status" value="1"/>
</dbReference>
<name>A0A0B4XJV3_9GAMM</name>
<evidence type="ECO:0008006" key="4">
    <source>
        <dbReference type="Google" id="ProtNLM"/>
    </source>
</evidence>
<sequence length="464" mass="51157">MRARHSLQWLVDQGCLQAPMSTWPVMWADISPGLDNDAAPALCRESLAWQYLRFERDYHAGERLQMGLSAGGAGQEVVFRDFAGGPREKGEVNARLEWMSGGLAIGLSGTYVHNPRDGDEARYDGSYLAGTLGNWVLGAGAIERWWGPGWHSSTILSSNARPVPGVWINRKQSTPFSWRPARWLGPWHAVAFVGQLEDERVVPNAKLLGARVTFRPWRYLEVGLNRTAQWGGDGRPQSWSSFWDAVTGRDNGQQGPGNDPSNQLGGADLRLGFPVGSAALGIYVQATGEDEAGGLPSKFMNQAGMDLATRWLNAEQRFYLEYTDTTAGSWSSEQRPNVAYEHSTYQSGYRFNGRNIASTWEGDSRVLTLGATHFFRRGSDVSVTLSRAELNRDGTLPGRPASAGTPVLEAVDAQDVAILAASYRLPVLGGRVTLSGYYTDKEIETVARQWSRTTVMAAWEYRFD</sequence>
<evidence type="ECO:0000313" key="3">
    <source>
        <dbReference type="Proteomes" id="UP000006764"/>
    </source>
</evidence>
<dbReference type="Pfam" id="PF14052">
    <property type="entry name" value="Caps_assemb_Wzi"/>
    <property type="match status" value="1"/>
</dbReference>
<dbReference type="KEGG" id="apac:S7S_10660"/>
<dbReference type="AlphaFoldDB" id="A0A0B4XJV3"/>
<feature type="region of interest" description="Disordered" evidence="1">
    <location>
        <begin position="245"/>
        <end position="267"/>
    </location>
</feature>
<dbReference type="HOGENOM" id="CLU_042404_0_0_6"/>
<dbReference type="STRING" id="391936.S7S_10660"/>
<accession>A0A0B4XJV3</accession>
<gene>
    <name evidence="2" type="ORF">S7S_10660</name>
</gene>
<keyword evidence="3" id="KW-1185">Reference proteome</keyword>
<dbReference type="InterPro" id="IPR038636">
    <property type="entry name" value="Wzi_sf"/>
</dbReference>
<proteinExistence type="predicted"/>
<dbReference type="EMBL" id="CP004387">
    <property type="protein sequence ID" value="AJD48544.1"/>
    <property type="molecule type" value="Genomic_DNA"/>
</dbReference>
<protein>
    <recommendedName>
        <fullName evidence="4">Capsule assembly protein Wzi</fullName>
    </recommendedName>
</protein>
<organism evidence="2 3">
    <name type="scientific">Isoalcanivorax pacificus W11-5</name>
    <dbReference type="NCBI Taxonomy" id="391936"/>
    <lineage>
        <taxon>Bacteria</taxon>
        <taxon>Pseudomonadati</taxon>
        <taxon>Pseudomonadota</taxon>
        <taxon>Gammaproteobacteria</taxon>
        <taxon>Oceanospirillales</taxon>
        <taxon>Alcanivoracaceae</taxon>
        <taxon>Isoalcanivorax</taxon>
    </lineage>
</organism>